<dbReference type="EMBL" id="NEXM01000069">
    <property type="protein sequence ID" value="PSN97157.1"/>
    <property type="molecule type" value="Genomic_DNA"/>
</dbReference>
<evidence type="ECO:0000313" key="8">
    <source>
        <dbReference type="EMBL" id="PSN97157.1"/>
    </source>
</evidence>
<comment type="subcellular location">
    <subcellularLocation>
        <location evidence="1">Membrane</location>
    </subcellularLocation>
</comment>
<evidence type="ECO:0000256" key="3">
    <source>
        <dbReference type="ARBA" id="ARBA00022475"/>
    </source>
</evidence>
<evidence type="ECO:0000256" key="2">
    <source>
        <dbReference type="ARBA" id="ARBA00022448"/>
    </source>
</evidence>
<dbReference type="InterPro" id="IPR027417">
    <property type="entry name" value="P-loop_NTPase"/>
</dbReference>
<reference evidence="8 9" key="1">
    <citation type="submission" date="2017-04" db="EMBL/GenBank/DDBJ databases">
        <title>Novel microbial lineages endemic to geothermal iron-oxide mats fill important gaps in the evolutionary history of Archaea.</title>
        <authorList>
            <person name="Jay Z.J."/>
            <person name="Beam J.P."/>
            <person name="Dlakic M."/>
            <person name="Rusch D.B."/>
            <person name="Kozubal M.A."/>
            <person name="Inskeep W.P."/>
        </authorList>
    </citation>
    <scope>NUCLEOTIDE SEQUENCE [LARGE SCALE GENOMIC DNA]</scope>
    <source>
        <strain evidence="8">ECH_B_SAG-F08</strain>
    </source>
</reference>
<evidence type="ECO:0000256" key="1">
    <source>
        <dbReference type="ARBA" id="ARBA00004370"/>
    </source>
</evidence>
<name>A0A2R6BET7_9ARCH</name>
<gene>
    <name evidence="8" type="ORF">B9Q11_04825</name>
</gene>
<keyword evidence="6" id="KW-0472">Membrane</keyword>
<dbReference type="SUPFAM" id="SSF52540">
    <property type="entry name" value="P-loop containing nucleoside triphosphate hydrolases"/>
    <property type="match status" value="1"/>
</dbReference>
<evidence type="ECO:0000256" key="6">
    <source>
        <dbReference type="ARBA" id="ARBA00023136"/>
    </source>
</evidence>
<sequence length="65" mass="6942">MRLLEVKSLKVYFKTQAGLVRAVDGVSLEIEKSEILGLVGESGSGKSTFGYAVMRLLPKNAVVTG</sequence>
<keyword evidence="3" id="KW-1003">Cell membrane</keyword>
<evidence type="ECO:0000259" key="7">
    <source>
        <dbReference type="Pfam" id="PF00005"/>
    </source>
</evidence>
<dbReference type="Proteomes" id="UP000240381">
    <property type="component" value="Unassembled WGS sequence"/>
</dbReference>
<dbReference type="AlphaFoldDB" id="A0A2R6BET7"/>
<dbReference type="Pfam" id="PF00005">
    <property type="entry name" value="ABC_tran"/>
    <property type="match status" value="1"/>
</dbReference>
<dbReference type="GO" id="GO:0005524">
    <property type="term" value="F:ATP binding"/>
    <property type="evidence" value="ECO:0007669"/>
    <property type="project" value="UniProtKB-KW"/>
</dbReference>
<comment type="caution">
    <text evidence="8">The sequence shown here is derived from an EMBL/GenBank/DDBJ whole genome shotgun (WGS) entry which is preliminary data.</text>
</comment>
<dbReference type="GO" id="GO:0016887">
    <property type="term" value="F:ATP hydrolysis activity"/>
    <property type="evidence" value="ECO:0007669"/>
    <property type="project" value="InterPro"/>
</dbReference>
<dbReference type="PANTHER" id="PTHR43297">
    <property type="entry name" value="OLIGOPEPTIDE TRANSPORT ATP-BINDING PROTEIN APPD"/>
    <property type="match status" value="1"/>
</dbReference>
<dbReference type="PANTHER" id="PTHR43297:SF14">
    <property type="entry name" value="ATPASE AAA-TYPE CORE DOMAIN-CONTAINING PROTEIN"/>
    <property type="match status" value="1"/>
</dbReference>
<accession>A0A2R6BET7</accession>
<dbReference type="Gene3D" id="3.40.50.300">
    <property type="entry name" value="P-loop containing nucleotide triphosphate hydrolases"/>
    <property type="match status" value="1"/>
</dbReference>
<proteinExistence type="predicted"/>
<organism evidence="8 9">
    <name type="scientific">Candidatus Marsarchaeota G2 archaeon ECH_B_SAG-F08</name>
    <dbReference type="NCBI Taxonomy" id="1978165"/>
    <lineage>
        <taxon>Archaea</taxon>
        <taxon>Candidatus Marsarchaeota</taxon>
        <taxon>Candidatus Marsarchaeota group 2</taxon>
    </lineage>
</organism>
<dbReference type="GO" id="GO:0016020">
    <property type="term" value="C:membrane"/>
    <property type="evidence" value="ECO:0007669"/>
    <property type="project" value="UniProtKB-SubCell"/>
</dbReference>
<keyword evidence="5" id="KW-1278">Translocase</keyword>
<keyword evidence="2" id="KW-0813">Transport</keyword>
<feature type="domain" description="ABC transporter" evidence="7">
    <location>
        <begin position="24"/>
        <end position="58"/>
    </location>
</feature>
<keyword evidence="4" id="KW-0997">Cell inner membrane</keyword>
<dbReference type="InterPro" id="IPR003439">
    <property type="entry name" value="ABC_transporter-like_ATP-bd"/>
</dbReference>
<feature type="non-terminal residue" evidence="8">
    <location>
        <position position="65"/>
    </location>
</feature>
<evidence type="ECO:0000313" key="9">
    <source>
        <dbReference type="Proteomes" id="UP000240381"/>
    </source>
</evidence>
<evidence type="ECO:0000256" key="4">
    <source>
        <dbReference type="ARBA" id="ARBA00022519"/>
    </source>
</evidence>
<protein>
    <submittedName>
        <fullName evidence="8">Dipeptide/oligopeptide/nickel ABC transporter ATP-binding protein</fullName>
    </submittedName>
</protein>
<dbReference type="InterPro" id="IPR050388">
    <property type="entry name" value="ABC_Ni/Peptide_Import"/>
</dbReference>
<keyword evidence="8" id="KW-0547">Nucleotide-binding</keyword>
<evidence type="ECO:0000256" key="5">
    <source>
        <dbReference type="ARBA" id="ARBA00022967"/>
    </source>
</evidence>
<keyword evidence="8" id="KW-0067">ATP-binding</keyword>